<sequence length="65" mass="6850">MNATRRRHDFAFIADALSTVNPPVTPPTPGGNDDKDDVASATTAASGNDGIQSNVHISFELNIQL</sequence>
<dbReference type="AlphaFoldDB" id="A0A9D4FFB2"/>
<feature type="region of interest" description="Disordered" evidence="1">
    <location>
        <begin position="19"/>
        <end position="50"/>
    </location>
</feature>
<keyword evidence="3" id="KW-1185">Reference proteome</keyword>
<dbReference type="Proteomes" id="UP000828390">
    <property type="component" value="Unassembled WGS sequence"/>
</dbReference>
<gene>
    <name evidence="2" type="ORF">DPMN_149120</name>
</gene>
<feature type="compositionally biased region" description="Polar residues" evidence="1">
    <location>
        <begin position="40"/>
        <end position="50"/>
    </location>
</feature>
<accession>A0A9D4FFB2</accession>
<comment type="caution">
    <text evidence="2">The sequence shown here is derived from an EMBL/GenBank/DDBJ whole genome shotgun (WGS) entry which is preliminary data.</text>
</comment>
<protein>
    <submittedName>
        <fullName evidence="2">Uncharacterized protein</fullName>
    </submittedName>
</protein>
<reference evidence="2" key="1">
    <citation type="journal article" date="2019" name="bioRxiv">
        <title>The Genome of the Zebra Mussel, Dreissena polymorpha: A Resource for Invasive Species Research.</title>
        <authorList>
            <person name="McCartney M.A."/>
            <person name="Auch B."/>
            <person name="Kono T."/>
            <person name="Mallez S."/>
            <person name="Zhang Y."/>
            <person name="Obille A."/>
            <person name="Becker A."/>
            <person name="Abrahante J.E."/>
            <person name="Garbe J."/>
            <person name="Badalamenti J.P."/>
            <person name="Herman A."/>
            <person name="Mangelson H."/>
            <person name="Liachko I."/>
            <person name="Sullivan S."/>
            <person name="Sone E.D."/>
            <person name="Koren S."/>
            <person name="Silverstein K.A.T."/>
            <person name="Beckman K.B."/>
            <person name="Gohl D.M."/>
        </authorList>
    </citation>
    <scope>NUCLEOTIDE SEQUENCE</scope>
    <source>
        <strain evidence="2">Duluth1</strain>
        <tissue evidence="2">Whole animal</tissue>
    </source>
</reference>
<proteinExistence type="predicted"/>
<evidence type="ECO:0000313" key="3">
    <source>
        <dbReference type="Proteomes" id="UP000828390"/>
    </source>
</evidence>
<evidence type="ECO:0000256" key="1">
    <source>
        <dbReference type="SAM" id="MobiDB-lite"/>
    </source>
</evidence>
<name>A0A9D4FFB2_DREPO</name>
<organism evidence="2 3">
    <name type="scientific">Dreissena polymorpha</name>
    <name type="common">Zebra mussel</name>
    <name type="synonym">Mytilus polymorpha</name>
    <dbReference type="NCBI Taxonomy" id="45954"/>
    <lineage>
        <taxon>Eukaryota</taxon>
        <taxon>Metazoa</taxon>
        <taxon>Spiralia</taxon>
        <taxon>Lophotrochozoa</taxon>
        <taxon>Mollusca</taxon>
        <taxon>Bivalvia</taxon>
        <taxon>Autobranchia</taxon>
        <taxon>Heteroconchia</taxon>
        <taxon>Euheterodonta</taxon>
        <taxon>Imparidentia</taxon>
        <taxon>Neoheterodontei</taxon>
        <taxon>Myida</taxon>
        <taxon>Dreissenoidea</taxon>
        <taxon>Dreissenidae</taxon>
        <taxon>Dreissena</taxon>
    </lineage>
</organism>
<evidence type="ECO:0000313" key="2">
    <source>
        <dbReference type="EMBL" id="KAH3795566.1"/>
    </source>
</evidence>
<reference evidence="2" key="2">
    <citation type="submission" date="2020-11" db="EMBL/GenBank/DDBJ databases">
        <authorList>
            <person name="McCartney M.A."/>
            <person name="Auch B."/>
            <person name="Kono T."/>
            <person name="Mallez S."/>
            <person name="Becker A."/>
            <person name="Gohl D.M."/>
            <person name="Silverstein K.A.T."/>
            <person name="Koren S."/>
            <person name="Bechman K.B."/>
            <person name="Herman A."/>
            <person name="Abrahante J.E."/>
            <person name="Garbe J."/>
        </authorList>
    </citation>
    <scope>NUCLEOTIDE SEQUENCE</scope>
    <source>
        <strain evidence="2">Duluth1</strain>
        <tissue evidence="2">Whole animal</tissue>
    </source>
</reference>
<dbReference type="EMBL" id="JAIWYP010000007">
    <property type="protein sequence ID" value="KAH3795566.1"/>
    <property type="molecule type" value="Genomic_DNA"/>
</dbReference>